<feature type="binding site" evidence="3">
    <location>
        <position position="27"/>
    </location>
    <ligand>
        <name>a divalent metal cation</name>
        <dbReference type="ChEBI" id="CHEBI:60240"/>
        <label>1</label>
    </ligand>
</feature>
<dbReference type="OrthoDB" id="9795018at2"/>
<feature type="binding site" evidence="3">
    <location>
        <position position="203"/>
    </location>
    <ligand>
        <name>a divalent metal cation</name>
        <dbReference type="ChEBI" id="CHEBI:60240"/>
        <label>2</label>
    </ligand>
</feature>
<dbReference type="PROSITE" id="PS51347">
    <property type="entry name" value="PHOSPHOTRIESTERASE_2"/>
    <property type="match status" value="1"/>
</dbReference>
<evidence type="ECO:0000313" key="6">
    <source>
        <dbReference type="Proteomes" id="UP000440096"/>
    </source>
</evidence>
<comment type="caution">
    <text evidence="5">The sequence shown here is derived from an EMBL/GenBank/DDBJ whole genome shotgun (WGS) entry which is preliminary data.</text>
</comment>
<keyword evidence="6" id="KW-1185">Reference proteome</keyword>
<dbReference type="GO" id="GO:0016788">
    <property type="term" value="F:hydrolase activity, acting on ester bonds"/>
    <property type="evidence" value="ECO:0007669"/>
    <property type="project" value="InterPro"/>
</dbReference>
<dbReference type="PANTHER" id="PTHR10819:SF3">
    <property type="entry name" value="PHOSPHOTRIESTERASE-RELATED PROTEIN"/>
    <property type="match status" value="1"/>
</dbReference>
<dbReference type="SUPFAM" id="SSF51556">
    <property type="entry name" value="Metallo-dependent hydrolases"/>
    <property type="match status" value="1"/>
</dbReference>
<evidence type="ECO:0000313" key="5">
    <source>
        <dbReference type="EMBL" id="MTD57035.1"/>
    </source>
</evidence>
<proteinExistence type="inferred from homology"/>
<gene>
    <name evidence="5" type="ORF">GKO32_24110</name>
</gene>
<dbReference type="Pfam" id="PF02126">
    <property type="entry name" value="PTE"/>
    <property type="match status" value="1"/>
</dbReference>
<dbReference type="Gene3D" id="3.20.20.140">
    <property type="entry name" value="Metal-dependent hydrolases"/>
    <property type="match status" value="1"/>
</dbReference>
<dbReference type="PANTHER" id="PTHR10819">
    <property type="entry name" value="PHOSPHOTRIESTERASE-RELATED"/>
    <property type="match status" value="1"/>
</dbReference>
<feature type="binding site" evidence="3">
    <location>
        <position position="171"/>
    </location>
    <ligand>
        <name>a divalent metal cation</name>
        <dbReference type="ChEBI" id="CHEBI:60240"/>
        <label>2</label>
    </ligand>
</feature>
<name>A0A6N7YVE3_9PSEU</name>
<dbReference type="EMBL" id="WMBA01000042">
    <property type="protein sequence ID" value="MTD57035.1"/>
    <property type="molecule type" value="Genomic_DNA"/>
</dbReference>
<keyword evidence="1 3" id="KW-0479">Metal-binding</keyword>
<dbReference type="InterPro" id="IPR032466">
    <property type="entry name" value="Metal_Hydrolase"/>
</dbReference>
<dbReference type="InterPro" id="IPR001559">
    <property type="entry name" value="Phosphotriesterase"/>
</dbReference>
<dbReference type="AlphaFoldDB" id="A0A6N7YVE3"/>
<accession>A0A6N7YVE3</accession>
<sequence length="355" mass="38541">MHADLAGKVMTVLGPVEAGELGVTLPHEHVIKDSADRFPPPAEAGERAAFEQPLNLENLHRVTYGRFGAVRDNTRLVDEDCAIDELWRFRDAGGGAVVDQTSAGMNGDPAALARISAAAGVHIIAGCGYYLGRFHPPRVAALSEKDLTAELVRDLTEGIGGTGVRAGVIGEIGCSWPWHPGEEKVVRAAVAAQRESGVGLSVHPSPNPGSPARILRLLESLHAPLERIVICHMDRVGYPLPTRLDLLRSGLFIEYDTFGYHVHPILAATREGALPSMLNDVARVQQIVELVELGYERQILVSHDTAFKHALTKWGGQGYAHLPANVTPYFETYGLTGEHIEQLMVHNPRRLLEIS</sequence>
<protein>
    <submittedName>
        <fullName evidence="5">Phosphotriesterase-related protein</fullName>
    </submittedName>
</protein>
<comment type="similarity">
    <text evidence="4">Belongs to the metallo-dependent hydrolases superfamily. Phosphotriesterase family.</text>
</comment>
<organism evidence="5 6">
    <name type="scientific">Amycolatopsis pithecellobii</name>
    <dbReference type="NCBI Taxonomy" id="664692"/>
    <lineage>
        <taxon>Bacteria</taxon>
        <taxon>Bacillati</taxon>
        <taxon>Actinomycetota</taxon>
        <taxon>Actinomycetes</taxon>
        <taxon>Pseudonocardiales</taxon>
        <taxon>Pseudonocardiaceae</taxon>
        <taxon>Amycolatopsis</taxon>
    </lineage>
</organism>
<comment type="cofactor">
    <cofactor evidence="3">
        <name>a divalent metal cation</name>
        <dbReference type="ChEBI" id="CHEBI:60240"/>
    </cofactor>
    <text evidence="3">Binds 2 divalent metal cations per subunit.</text>
</comment>
<feature type="binding site" evidence="3">
    <location>
        <position position="171"/>
    </location>
    <ligand>
        <name>a divalent metal cation</name>
        <dbReference type="ChEBI" id="CHEBI:60240"/>
        <label>1</label>
    </ligand>
</feature>
<dbReference type="PROSITE" id="PS01322">
    <property type="entry name" value="PHOSPHOTRIESTERASE_1"/>
    <property type="match status" value="1"/>
</dbReference>
<feature type="binding site" evidence="3">
    <location>
        <position position="29"/>
    </location>
    <ligand>
        <name>a divalent metal cation</name>
        <dbReference type="ChEBI" id="CHEBI:60240"/>
        <label>1</label>
    </ligand>
</feature>
<dbReference type="Proteomes" id="UP000440096">
    <property type="component" value="Unassembled WGS sequence"/>
</dbReference>
<evidence type="ECO:0000256" key="2">
    <source>
        <dbReference type="ARBA" id="ARBA00022801"/>
    </source>
</evidence>
<keyword evidence="2" id="KW-0378">Hydrolase</keyword>
<dbReference type="GO" id="GO:0008270">
    <property type="term" value="F:zinc ion binding"/>
    <property type="evidence" value="ECO:0007669"/>
    <property type="project" value="InterPro"/>
</dbReference>
<feature type="binding site" evidence="3">
    <location>
        <position position="232"/>
    </location>
    <ligand>
        <name>a divalent metal cation</name>
        <dbReference type="ChEBI" id="CHEBI:60240"/>
        <label>2</label>
    </ligand>
</feature>
<comment type="caution">
    <text evidence="4">Lacks conserved residue(s) required for the propagation of feature annotation.</text>
</comment>
<feature type="binding site" evidence="3">
    <location>
        <position position="304"/>
    </location>
    <ligand>
        <name>a divalent metal cation</name>
        <dbReference type="ChEBI" id="CHEBI:60240"/>
        <label>1</label>
    </ligand>
</feature>
<dbReference type="RefSeq" id="WP_154759173.1">
    <property type="nucleotide sequence ID" value="NZ_WMBA01000042.1"/>
</dbReference>
<reference evidence="5 6" key="1">
    <citation type="submission" date="2019-11" db="EMBL/GenBank/DDBJ databases">
        <title>Draft genome of Amycolatopsis RM579.</title>
        <authorList>
            <person name="Duangmal K."/>
            <person name="Mingma R."/>
        </authorList>
    </citation>
    <scope>NUCLEOTIDE SEQUENCE [LARGE SCALE GENOMIC DNA]</scope>
    <source>
        <strain evidence="5 6">RM579</strain>
    </source>
</reference>
<dbReference type="InterPro" id="IPR017947">
    <property type="entry name" value="AryldialkylPase_Zn-BS"/>
</dbReference>
<evidence type="ECO:0000256" key="1">
    <source>
        <dbReference type="ARBA" id="ARBA00022723"/>
    </source>
</evidence>
<evidence type="ECO:0000256" key="3">
    <source>
        <dbReference type="PIRSR" id="PIRSR601559-52"/>
    </source>
</evidence>
<evidence type="ECO:0000256" key="4">
    <source>
        <dbReference type="PROSITE-ProRule" id="PRU00679"/>
    </source>
</evidence>